<dbReference type="AlphaFoldDB" id="A0A9D4FD91"/>
<reference evidence="1" key="1">
    <citation type="journal article" date="2019" name="bioRxiv">
        <title>The Genome of the Zebra Mussel, Dreissena polymorpha: A Resource for Invasive Species Research.</title>
        <authorList>
            <person name="McCartney M.A."/>
            <person name="Auch B."/>
            <person name="Kono T."/>
            <person name="Mallez S."/>
            <person name="Zhang Y."/>
            <person name="Obille A."/>
            <person name="Becker A."/>
            <person name="Abrahante J.E."/>
            <person name="Garbe J."/>
            <person name="Badalamenti J.P."/>
            <person name="Herman A."/>
            <person name="Mangelson H."/>
            <person name="Liachko I."/>
            <person name="Sullivan S."/>
            <person name="Sone E.D."/>
            <person name="Koren S."/>
            <person name="Silverstein K.A.T."/>
            <person name="Beckman K.B."/>
            <person name="Gohl D.M."/>
        </authorList>
    </citation>
    <scope>NUCLEOTIDE SEQUENCE</scope>
    <source>
        <strain evidence="1">Duluth1</strain>
        <tissue evidence="1">Whole animal</tissue>
    </source>
</reference>
<accession>A0A9D4FD91</accession>
<keyword evidence="2" id="KW-1185">Reference proteome</keyword>
<evidence type="ECO:0000313" key="1">
    <source>
        <dbReference type="EMBL" id="KAH3793682.1"/>
    </source>
</evidence>
<dbReference type="EMBL" id="JAIWYP010000007">
    <property type="protein sequence ID" value="KAH3793682.1"/>
    <property type="molecule type" value="Genomic_DNA"/>
</dbReference>
<evidence type="ECO:0000313" key="2">
    <source>
        <dbReference type="Proteomes" id="UP000828390"/>
    </source>
</evidence>
<dbReference type="Proteomes" id="UP000828390">
    <property type="component" value="Unassembled WGS sequence"/>
</dbReference>
<organism evidence="1 2">
    <name type="scientific">Dreissena polymorpha</name>
    <name type="common">Zebra mussel</name>
    <name type="synonym">Mytilus polymorpha</name>
    <dbReference type="NCBI Taxonomy" id="45954"/>
    <lineage>
        <taxon>Eukaryota</taxon>
        <taxon>Metazoa</taxon>
        <taxon>Spiralia</taxon>
        <taxon>Lophotrochozoa</taxon>
        <taxon>Mollusca</taxon>
        <taxon>Bivalvia</taxon>
        <taxon>Autobranchia</taxon>
        <taxon>Heteroconchia</taxon>
        <taxon>Euheterodonta</taxon>
        <taxon>Imparidentia</taxon>
        <taxon>Neoheterodontei</taxon>
        <taxon>Myida</taxon>
        <taxon>Dreissenoidea</taxon>
        <taxon>Dreissenidae</taxon>
        <taxon>Dreissena</taxon>
    </lineage>
</organism>
<name>A0A9D4FD91_DREPO</name>
<proteinExistence type="predicted"/>
<protein>
    <submittedName>
        <fullName evidence="1">Uncharacterized protein</fullName>
    </submittedName>
</protein>
<gene>
    <name evidence="1" type="ORF">DPMN_147200</name>
</gene>
<comment type="caution">
    <text evidence="1">The sequence shown here is derived from an EMBL/GenBank/DDBJ whole genome shotgun (WGS) entry which is preliminary data.</text>
</comment>
<reference evidence="1" key="2">
    <citation type="submission" date="2020-11" db="EMBL/GenBank/DDBJ databases">
        <authorList>
            <person name="McCartney M.A."/>
            <person name="Auch B."/>
            <person name="Kono T."/>
            <person name="Mallez S."/>
            <person name="Becker A."/>
            <person name="Gohl D.M."/>
            <person name="Silverstein K.A.T."/>
            <person name="Koren S."/>
            <person name="Bechman K.B."/>
            <person name="Herman A."/>
            <person name="Abrahante J.E."/>
            <person name="Garbe J."/>
        </authorList>
    </citation>
    <scope>NUCLEOTIDE SEQUENCE</scope>
    <source>
        <strain evidence="1">Duluth1</strain>
        <tissue evidence="1">Whole animal</tissue>
    </source>
</reference>
<sequence length="81" mass="9007">MFLIHFYLRVCIERELKLCGPHKFIEGGSMPVNPTVGEVMQKVASGLETISVLVAGLEKLIAYLKVGLIKQKIISYICSIK</sequence>